<sequence>MFGEYAQIATYLQQTRDEAIYNENNFQGSLPAYLCPPYVPPQPWNNGKNRHSQFEDFIMVAEFSELEGPKPVLTIPKDGGANFDQNTFAVRILAVDHQNSADGFTITEDAQVVVSDLETGVYSFVHRLVLYDNSARGFVRPYCIAYVTMDDKKLMYYYEDISQQLKKVARYLKYGNKMLFVGDLERHLKDLEYTKGYLLNQVSKMRLKDETVNGQVNDMRKNAENELYRTLQTIQQSSSEIKDILSVLKPLLSDKRLENRFRLLEDKAYQQPITGGQDKLSLQENWFNDLSTLEELDMRCGSLNEPRLSPLSLFKPRDYKPIIVETKKAKRFNVPLRGLHELCSWGAKEGLRKLRHVHDYFKRDLMILELEKNESRLFRPCYARISHGQCVTGNFMAGVHMKHSLNGPGDDPEAWSVYSHQWGSLGSTESLDSFKSAGSYSSLPGSPSSLNTYDSAYGFQSAASSPPNNITLLTENEYYPDMDLPLEQPIHSLASKTNEKSANSPLTESMEKDSQSKRDVEPGESVIPEMTAPAVRTSGSNYCRTLESNLSFLSLCPSDLDDADGSKMVQPCGAQSDISDTCLHHQDKLNFSAGLTDVSGKSKTAPAFINKTAPVFVSELYGDTRDHNSQGGLNISCMAPIKHDASGDINKEVFHSCSECEKKIENNNNLGLDNSLHKDMDCLSQSGLFNLENMLAYETAVALNAKETHDSTVCSQQNNFSSGKHNADDEKTSGYNSQSSIVMSTENSLVQEFHIGAMSPNGNPAGDAEVDVVVLRENSNTATEENGQKRDSKSKLTSLLNQEDLENSLKVLSTTSSPVDETRTSNSQKINSLKMPSKFDEAFLGPETPSSDIFHTPCENSSNDSPLKISSDLSTNYSQSAISRRPLTSKGSQTGLGDEDNASSQRLRFESDASSAFTEISIRDLFPHLLDSSSGSPGVKNTLGASFDLCDGRGTKDFGTDHPGSTSRGIWKPRCGKYTVGDWMNNFSSLRPGSCLLEVLSSYQHMKHIIFSLLSGRPVLVAGSAKYETEVIKLVRALAAFVPTARRKRHAVLEWTLKPLKIVDLTKLKLVGVCRPEKRSLDSFIPCAIKKTCSIVDVEKRTILAAPYQGNFITMLMSKRKVFKSDVQLLSYIEWWLMDIMSKAFMFFHIFCLNSDGSILYSHSPKDQRDNYFRTVSGIMAKLGIKDCDCEIIEHLTEMVKMARMESHIWQGVDSGSIVYPLRLHQKACQLFRC</sequence>
<evidence type="ECO:0000313" key="9">
    <source>
        <dbReference type="Proteomes" id="UP001497497"/>
    </source>
</evidence>
<dbReference type="PROSITE" id="PS51834">
    <property type="entry name" value="DENN_FLCN_SMCR8"/>
    <property type="match status" value="1"/>
</dbReference>
<comment type="similarity">
    <text evidence="5">Belongs to the SMCR8 family.</text>
</comment>
<dbReference type="Proteomes" id="UP001497497">
    <property type="component" value="Unassembled WGS sequence"/>
</dbReference>
<dbReference type="InterPro" id="IPR037520">
    <property type="entry name" value="Folliculin/SMCR8_longin"/>
</dbReference>
<dbReference type="PANTHER" id="PTHR31334:SF1">
    <property type="entry name" value="GUANINE NUCLEOTIDE EXCHANGE PROTEIN SMCR8"/>
    <property type="match status" value="1"/>
</dbReference>
<evidence type="ECO:0000313" key="8">
    <source>
        <dbReference type="EMBL" id="CAL1534978.1"/>
    </source>
</evidence>
<feature type="compositionally biased region" description="Polar residues" evidence="6">
    <location>
        <begin position="871"/>
        <end position="882"/>
    </location>
</feature>
<evidence type="ECO:0000259" key="7">
    <source>
        <dbReference type="PROSITE" id="PS51834"/>
    </source>
</evidence>
<dbReference type="PANTHER" id="PTHR31334">
    <property type="entry name" value="SMITH-MAGENIS SYNDROME REGION GENE 8 PROTEIN"/>
    <property type="match status" value="1"/>
</dbReference>
<comment type="subcellular location">
    <subcellularLocation>
        <location evidence="1">Cytoplasm</location>
    </subcellularLocation>
</comment>
<evidence type="ECO:0000256" key="3">
    <source>
        <dbReference type="ARBA" id="ARBA00022658"/>
    </source>
</evidence>
<evidence type="ECO:0000256" key="6">
    <source>
        <dbReference type="SAM" id="MobiDB-lite"/>
    </source>
</evidence>
<dbReference type="EMBL" id="CAXITT010000187">
    <property type="protein sequence ID" value="CAL1534978.1"/>
    <property type="molecule type" value="Genomic_DNA"/>
</dbReference>
<keyword evidence="2" id="KW-0963">Cytoplasm</keyword>
<dbReference type="InterPro" id="IPR037521">
    <property type="entry name" value="FLCN/SMCR8_DENN"/>
</dbReference>
<feature type="compositionally biased region" description="Basic and acidic residues" evidence="6">
    <location>
        <begin position="509"/>
        <end position="521"/>
    </location>
</feature>
<reference evidence="8 9" key="1">
    <citation type="submission" date="2024-04" db="EMBL/GenBank/DDBJ databases">
        <authorList>
            <consortium name="Genoscope - CEA"/>
            <person name="William W."/>
        </authorList>
    </citation>
    <scope>NUCLEOTIDE SEQUENCE [LARGE SCALE GENOMIC DNA]</scope>
</reference>
<dbReference type="AlphaFoldDB" id="A0AAV2HLS1"/>
<comment type="caution">
    <text evidence="8">The sequence shown here is derived from an EMBL/GenBank/DDBJ whole genome shotgun (WGS) entry which is preliminary data.</text>
</comment>
<evidence type="ECO:0000256" key="2">
    <source>
        <dbReference type="ARBA" id="ARBA00022490"/>
    </source>
</evidence>
<feature type="region of interest" description="Disordered" evidence="6">
    <location>
        <begin position="811"/>
        <end position="907"/>
    </location>
</feature>
<name>A0AAV2HLS1_LYMST</name>
<evidence type="ECO:0000256" key="1">
    <source>
        <dbReference type="ARBA" id="ARBA00004496"/>
    </source>
</evidence>
<dbReference type="GO" id="GO:0005737">
    <property type="term" value="C:cytoplasm"/>
    <property type="evidence" value="ECO:0007669"/>
    <property type="project" value="UniProtKB-SubCell"/>
</dbReference>
<feature type="compositionally biased region" description="Polar residues" evidence="6">
    <location>
        <begin position="496"/>
        <end position="507"/>
    </location>
</feature>
<accession>A0AAV2HLS1</accession>
<organism evidence="8 9">
    <name type="scientific">Lymnaea stagnalis</name>
    <name type="common">Great pond snail</name>
    <name type="synonym">Helix stagnalis</name>
    <dbReference type="NCBI Taxonomy" id="6523"/>
    <lineage>
        <taxon>Eukaryota</taxon>
        <taxon>Metazoa</taxon>
        <taxon>Spiralia</taxon>
        <taxon>Lophotrochozoa</taxon>
        <taxon>Mollusca</taxon>
        <taxon>Gastropoda</taxon>
        <taxon>Heterobranchia</taxon>
        <taxon>Euthyneura</taxon>
        <taxon>Panpulmonata</taxon>
        <taxon>Hygrophila</taxon>
        <taxon>Lymnaeoidea</taxon>
        <taxon>Lymnaeidae</taxon>
        <taxon>Lymnaea</taxon>
    </lineage>
</organism>
<keyword evidence="3" id="KW-0344">Guanine-nucleotide releasing factor</keyword>
<feature type="region of interest" description="Disordered" evidence="6">
    <location>
        <begin position="496"/>
        <end position="533"/>
    </location>
</feature>
<feature type="compositionally biased region" description="Polar residues" evidence="6">
    <location>
        <begin position="811"/>
        <end position="831"/>
    </location>
</feature>
<keyword evidence="9" id="KW-1185">Reference proteome</keyword>
<feature type="compositionally biased region" description="Polar residues" evidence="6">
    <location>
        <begin position="714"/>
        <end position="724"/>
    </location>
</feature>
<keyword evidence="4" id="KW-0072">Autophagy</keyword>
<feature type="compositionally biased region" description="Polar residues" evidence="6">
    <location>
        <begin position="848"/>
        <end position="865"/>
    </location>
</feature>
<evidence type="ECO:0000256" key="4">
    <source>
        <dbReference type="ARBA" id="ARBA00023006"/>
    </source>
</evidence>
<proteinExistence type="inferred from homology"/>
<dbReference type="GO" id="GO:0005085">
    <property type="term" value="F:guanyl-nucleotide exchange factor activity"/>
    <property type="evidence" value="ECO:0007669"/>
    <property type="project" value="UniProtKB-KW"/>
</dbReference>
<dbReference type="GO" id="GO:0006914">
    <property type="term" value="P:autophagy"/>
    <property type="evidence" value="ECO:0007669"/>
    <property type="project" value="UniProtKB-KW"/>
</dbReference>
<dbReference type="GO" id="GO:0005096">
    <property type="term" value="F:GTPase activator activity"/>
    <property type="evidence" value="ECO:0007669"/>
    <property type="project" value="InterPro"/>
</dbReference>
<dbReference type="GO" id="GO:0032045">
    <property type="term" value="C:guanyl-nucleotide exchange factor complex"/>
    <property type="evidence" value="ECO:0007669"/>
    <property type="project" value="TreeGrafter"/>
</dbReference>
<feature type="domain" description="UDENN FLCN/SMCR8-type" evidence="7">
    <location>
        <begin position="49"/>
        <end position="1201"/>
    </location>
</feature>
<feature type="region of interest" description="Disordered" evidence="6">
    <location>
        <begin position="714"/>
        <end position="736"/>
    </location>
</feature>
<dbReference type="Pfam" id="PF11704">
    <property type="entry name" value="Folliculin"/>
    <property type="match status" value="1"/>
</dbReference>
<gene>
    <name evidence="8" type="ORF">GSLYS_00008938001</name>
</gene>
<evidence type="ECO:0000256" key="5">
    <source>
        <dbReference type="ARBA" id="ARBA00038137"/>
    </source>
</evidence>
<protein>
    <recommendedName>
        <fullName evidence="7">UDENN FLCN/SMCR8-type domain-containing protein</fullName>
    </recommendedName>
</protein>